<sequence length="112" mass="12578">MSNLVKRLNECIEDYGISRTELSKRTGLTQATISRYLSNKMTPTGENLALLADVFDVSVDYLLGRTDIKEINRGDKIETIAANRDGGVLDEITNMDDLKKLILETVKEDKNK</sequence>
<dbReference type="PROSITE" id="PS50943">
    <property type="entry name" value="HTH_CROC1"/>
    <property type="match status" value="1"/>
</dbReference>
<organism evidence="2 3">
    <name type="scientific">Peptostreptococcus equinus</name>
    <dbReference type="NCBI Taxonomy" id="3003601"/>
    <lineage>
        <taxon>Bacteria</taxon>
        <taxon>Bacillati</taxon>
        <taxon>Bacillota</taxon>
        <taxon>Clostridia</taxon>
        <taxon>Peptostreptococcales</taxon>
        <taxon>Peptostreptococcaceae</taxon>
        <taxon>Peptostreptococcus</taxon>
    </lineage>
</organism>
<dbReference type="SUPFAM" id="SSF47413">
    <property type="entry name" value="lambda repressor-like DNA-binding domains"/>
    <property type="match status" value="1"/>
</dbReference>
<evidence type="ECO:0000313" key="3">
    <source>
        <dbReference type="Proteomes" id="UP001164187"/>
    </source>
</evidence>
<accession>A0ABY7JUU1</accession>
<dbReference type="EMBL" id="CP114052">
    <property type="protein sequence ID" value="WAW15750.1"/>
    <property type="molecule type" value="Genomic_DNA"/>
</dbReference>
<dbReference type="CDD" id="cd00093">
    <property type="entry name" value="HTH_XRE"/>
    <property type="match status" value="1"/>
</dbReference>
<dbReference type="Gene3D" id="1.10.260.40">
    <property type="entry name" value="lambda repressor-like DNA-binding domains"/>
    <property type="match status" value="1"/>
</dbReference>
<dbReference type="Pfam" id="PF01381">
    <property type="entry name" value="HTH_3"/>
    <property type="match status" value="1"/>
</dbReference>
<dbReference type="RefSeq" id="WP_269312429.1">
    <property type="nucleotide sequence ID" value="NZ_CP114052.1"/>
</dbReference>
<proteinExistence type="predicted"/>
<gene>
    <name evidence="2" type="ORF">O0R46_04675</name>
</gene>
<dbReference type="SMART" id="SM00530">
    <property type="entry name" value="HTH_XRE"/>
    <property type="match status" value="1"/>
</dbReference>
<protein>
    <submittedName>
        <fullName evidence="2">Helix-turn-helix transcriptional regulator</fullName>
    </submittedName>
</protein>
<dbReference type="InterPro" id="IPR001387">
    <property type="entry name" value="Cro/C1-type_HTH"/>
</dbReference>
<feature type="domain" description="HTH cro/C1-type" evidence="1">
    <location>
        <begin position="8"/>
        <end position="62"/>
    </location>
</feature>
<name>A0ABY7JUU1_9FIRM</name>
<reference evidence="2" key="1">
    <citation type="submission" date="2022-12" db="EMBL/GenBank/DDBJ databases">
        <title>Peptostreptococcus.</title>
        <authorList>
            <person name="Lee S.H."/>
        </authorList>
    </citation>
    <scope>NUCLEOTIDE SEQUENCE</scope>
    <source>
        <strain evidence="2">CBA3647</strain>
    </source>
</reference>
<keyword evidence="3" id="KW-1185">Reference proteome</keyword>
<evidence type="ECO:0000313" key="2">
    <source>
        <dbReference type="EMBL" id="WAW15750.1"/>
    </source>
</evidence>
<evidence type="ECO:0000259" key="1">
    <source>
        <dbReference type="PROSITE" id="PS50943"/>
    </source>
</evidence>
<dbReference type="Proteomes" id="UP001164187">
    <property type="component" value="Chromosome"/>
</dbReference>
<dbReference type="InterPro" id="IPR010982">
    <property type="entry name" value="Lambda_DNA-bd_dom_sf"/>
</dbReference>